<dbReference type="InterPro" id="IPR045738">
    <property type="entry name" value="DUF6088"/>
</dbReference>
<dbReference type="AlphaFoldDB" id="V7IIX3"/>
<dbReference type="HOGENOM" id="CLU_067316_1_1_6"/>
<name>V7IIX3_SALET</name>
<evidence type="ECO:0008006" key="3">
    <source>
        <dbReference type="Google" id="ProtNLM"/>
    </source>
</evidence>
<comment type="caution">
    <text evidence="1">The sequence shown here is derived from an EMBL/GenBank/DDBJ whole genome shotgun (WGS) entry which is preliminary data.</text>
</comment>
<dbReference type="RefSeq" id="WP_020899233.1">
    <property type="nucleotide sequence ID" value="NZ_AYUE01000152.1"/>
</dbReference>
<dbReference type="PATRIC" id="fig|1192560.4.peg.4377"/>
<sequence>MKVHINKNVSIGESMSVAALARQRVHRMKRGIPFSISGFYSLGSRASVQQAMSRLVKEGLLIRVERGFYSRPKPLKNLPSVNVVASANDVAAAWAKERGYKITLQGLEAAYRLGLQTQAPVKRIYWSNGPTREFRVGNELVQIQHKSASRLRWLNRPEGELMRGLLSLDQQHTPPETLKNAFHRLSIPSAKARQIAGKLMNEPALHAWRSQLIALQKAL</sequence>
<protein>
    <recommendedName>
        <fullName evidence="3">Type IV toxin-antitoxin system AbiEi family antitoxin domain-containing protein</fullName>
    </recommendedName>
</protein>
<accession>V7IIX3</accession>
<dbReference type="EMBL" id="AZGR01000164">
    <property type="protein sequence ID" value="ETA85279.1"/>
    <property type="molecule type" value="Genomic_DNA"/>
</dbReference>
<organism evidence="1 2">
    <name type="scientific">Salmonella enterica subsp. enterica serovar Cubana str. 76814</name>
    <dbReference type="NCBI Taxonomy" id="1192560"/>
    <lineage>
        <taxon>Bacteria</taxon>
        <taxon>Pseudomonadati</taxon>
        <taxon>Pseudomonadota</taxon>
        <taxon>Gammaproteobacteria</taxon>
        <taxon>Enterobacterales</taxon>
        <taxon>Enterobacteriaceae</taxon>
        <taxon>Salmonella</taxon>
    </lineage>
</organism>
<gene>
    <name evidence="1" type="ORF">A628_04738</name>
</gene>
<proteinExistence type="predicted"/>
<reference evidence="1 2" key="1">
    <citation type="journal article" date="2014" name="Genome Announc.">
        <title>Whole-Genome Sequencing of Salmonella enterica subsp. enterica Serovar Cubana Strains Isolated from Agricultural Sources.</title>
        <authorList>
            <person name="Benahmed F.H."/>
            <person name="Gopinath G.R."/>
            <person name="Wang H."/>
            <person name="Jean-Gilles Beaubrun J."/>
            <person name="Grim C."/>
            <person name="Cheng C.M."/>
            <person name="McClelland M."/>
            <person name="Ayers S."/>
            <person name="Abbott J."/>
            <person name="Desai P."/>
            <person name="Frye J.G."/>
            <person name="Weinstock G."/>
            <person name="Hammack T.S."/>
            <person name="Hanes D.E."/>
            <person name="Rasmussen M.A."/>
            <person name="Davidson M.K."/>
        </authorList>
    </citation>
    <scope>NUCLEOTIDE SEQUENCE [LARGE SCALE GENOMIC DNA]</scope>
    <source>
        <strain evidence="1">76814</strain>
    </source>
</reference>
<evidence type="ECO:0000313" key="1">
    <source>
        <dbReference type="EMBL" id="ETA85279.1"/>
    </source>
</evidence>
<dbReference type="Pfam" id="PF19570">
    <property type="entry name" value="DUF6088"/>
    <property type="match status" value="1"/>
</dbReference>
<dbReference type="Proteomes" id="UP000018534">
    <property type="component" value="Unassembled WGS sequence"/>
</dbReference>
<evidence type="ECO:0000313" key="2">
    <source>
        <dbReference type="Proteomes" id="UP000018534"/>
    </source>
</evidence>